<dbReference type="Proteomes" id="UP000219023">
    <property type="component" value="Unassembled WGS sequence"/>
</dbReference>
<reference evidence="1 2" key="1">
    <citation type="submission" date="2017-08" db="EMBL/GenBank/DDBJ databases">
        <authorList>
            <person name="de Groot N.N."/>
        </authorList>
    </citation>
    <scope>NUCLEOTIDE SEQUENCE [LARGE SCALE GENOMIC DNA]</scope>
    <source>
        <strain evidence="1 2">USBA 855</strain>
    </source>
</reference>
<evidence type="ECO:0000313" key="1">
    <source>
        <dbReference type="EMBL" id="SOC51449.1"/>
    </source>
</evidence>
<protein>
    <recommendedName>
        <fullName evidence="3">HEAT repeat-containing protein</fullName>
    </recommendedName>
</protein>
<sequence length="270" mass="31510">MNTFIEYEEDVDLNEAAAFVAKNLLAFDPLRFFELLVGNVKELYQERTWIRSFYPTDEVLEKVVGLVHDAVVSGRRYRTEPCLKLIKYLVKLRREDSALPAPIVDQLFDIFKRYVNCGKEEIEWCVSVYLKDSKLKKHQILWLIDNWELSRHVVNRLLLYPEEYCSIKNWARNLITKELLMDRRSELLALLVGEGVLDEVGDSNEIKLWAICKSRAPTSVKAELIEKHSDIEDYRTVIEIVDRIGEPSPLVTLLQKIDNKKANQSIEPTR</sequence>
<dbReference type="AlphaFoldDB" id="A0A285VBI9"/>
<dbReference type="EMBL" id="OBQJ01000001">
    <property type="protein sequence ID" value="SOC51449.1"/>
    <property type="molecule type" value="Genomic_DNA"/>
</dbReference>
<dbReference type="RefSeq" id="WP_097021548.1">
    <property type="nucleotide sequence ID" value="NZ_OBQJ01000001.1"/>
</dbReference>
<evidence type="ECO:0008006" key="3">
    <source>
        <dbReference type="Google" id="ProtNLM"/>
    </source>
</evidence>
<name>A0A285VBI9_9GAMM</name>
<evidence type="ECO:0000313" key="2">
    <source>
        <dbReference type="Proteomes" id="UP000219023"/>
    </source>
</evidence>
<gene>
    <name evidence="1" type="ORF">SAMN05421509_101303</name>
</gene>
<proteinExistence type="predicted"/>
<dbReference type="OrthoDB" id="2622906at2"/>
<organism evidence="1 2">
    <name type="scientific">Chromohalobacter canadensis</name>
    <dbReference type="NCBI Taxonomy" id="141389"/>
    <lineage>
        <taxon>Bacteria</taxon>
        <taxon>Pseudomonadati</taxon>
        <taxon>Pseudomonadota</taxon>
        <taxon>Gammaproteobacteria</taxon>
        <taxon>Oceanospirillales</taxon>
        <taxon>Halomonadaceae</taxon>
        <taxon>Chromohalobacter</taxon>
    </lineage>
</organism>
<accession>A0A285VBI9</accession>